<gene>
    <name evidence="3" type="ORF">ALECFALPRED_003133</name>
</gene>
<proteinExistence type="predicted"/>
<dbReference type="PROSITE" id="PS50011">
    <property type="entry name" value="PROTEIN_KINASE_DOM"/>
    <property type="match status" value="1"/>
</dbReference>
<evidence type="ECO:0000313" key="4">
    <source>
        <dbReference type="Proteomes" id="UP000664203"/>
    </source>
</evidence>
<organism evidence="3 4">
    <name type="scientific">Alectoria fallacina</name>
    <dbReference type="NCBI Taxonomy" id="1903189"/>
    <lineage>
        <taxon>Eukaryota</taxon>
        <taxon>Fungi</taxon>
        <taxon>Dikarya</taxon>
        <taxon>Ascomycota</taxon>
        <taxon>Pezizomycotina</taxon>
        <taxon>Lecanoromycetes</taxon>
        <taxon>OSLEUM clade</taxon>
        <taxon>Lecanoromycetidae</taxon>
        <taxon>Lecanorales</taxon>
        <taxon>Lecanorineae</taxon>
        <taxon>Parmeliaceae</taxon>
        <taxon>Alectoria</taxon>
    </lineage>
</organism>
<evidence type="ECO:0000259" key="2">
    <source>
        <dbReference type="PROSITE" id="PS50011"/>
    </source>
</evidence>
<evidence type="ECO:0000313" key="3">
    <source>
        <dbReference type="EMBL" id="CAF9925411.1"/>
    </source>
</evidence>
<dbReference type="Proteomes" id="UP000664203">
    <property type="component" value="Unassembled WGS sequence"/>
</dbReference>
<dbReference type="SUPFAM" id="SSF56112">
    <property type="entry name" value="Protein kinase-like (PK-like)"/>
    <property type="match status" value="1"/>
</dbReference>
<dbReference type="Gene3D" id="1.10.510.10">
    <property type="entry name" value="Transferase(Phosphotransferase) domain 1"/>
    <property type="match status" value="1"/>
</dbReference>
<keyword evidence="4" id="KW-1185">Reference proteome</keyword>
<dbReference type="GO" id="GO:0004672">
    <property type="term" value="F:protein kinase activity"/>
    <property type="evidence" value="ECO:0007669"/>
    <property type="project" value="InterPro"/>
</dbReference>
<dbReference type="EMBL" id="CAJPDR010000203">
    <property type="protein sequence ID" value="CAF9925411.1"/>
    <property type="molecule type" value="Genomic_DNA"/>
</dbReference>
<feature type="region of interest" description="Disordered" evidence="1">
    <location>
        <begin position="152"/>
        <end position="181"/>
    </location>
</feature>
<feature type="domain" description="Protein kinase" evidence="2">
    <location>
        <begin position="1"/>
        <end position="162"/>
    </location>
</feature>
<sequence>MAKLADFGGSIFELDEDQMIVYGGTAIYNAPEQEGRGTLNRGKAFTYQELYQADVYSFGLTVWETLKNGHQYIEAGWLEPRESKLDALHRICALERDGILARARTFCEHVFERQEQLSVLSLAFLETFKLTLRDDAQERSSIGTVMEALAQGAHAQRPQPAFPSGRSHPTSSPEPLTRKQADGVPRAFTGYKLVVRAYDTMSIHHEEREDNGSDTFRAEEGVRSSQIVTVPAQPPHMGLSQFRPQKIDLFQLGSAPDTPWEVQHDVVDLLQQKARACLDTTQPHKAPILELGE</sequence>
<reference evidence="3" key="1">
    <citation type="submission" date="2021-03" db="EMBL/GenBank/DDBJ databases">
        <authorList>
            <person name="Tagirdzhanova G."/>
        </authorList>
    </citation>
    <scope>NUCLEOTIDE SEQUENCE</scope>
</reference>
<dbReference type="GO" id="GO:0005524">
    <property type="term" value="F:ATP binding"/>
    <property type="evidence" value="ECO:0007669"/>
    <property type="project" value="InterPro"/>
</dbReference>
<accession>A0A8H3FIU5</accession>
<dbReference type="InterPro" id="IPR011009">
    <property type="entry name" value="Kinase-like_dom_sf"/>
</dbReference>
<comment type="caution">
    <text evidence="3">The sequence shown here is derived from an EMBL/GenBank/DDBJ whole genome shotgun (WGS) entry which is preliminary data.</text>
</comment>
<dbReference type="AlphaFoldDB" id="A0A8H3FIU5"/>
<evidence type="ECO:0000256" key="1">
    <source>
        <dbReference type="SAM" id="MobiDB-lite"/>
    </source>
</evidence>
<dbReference type="InterPro" id="IPR000719">
    <property type="entry name" value="Prot_kinase_dom"/>
</dbReference>
<dbReference type="OrthoDB" id="5986190at2759"/>
<name>A0A8H3FIU5_9LECA</name>
<protein>
    <recommendedName>
        <fullName evidence="2">Protein kinase domain-containing protein</fullName>
    </recommendedName>
</protein>